<name>A0A1G6VKW2_9ACTN</name>
<protein>
    <submittedName>
        <fullName evidence="3">Phage integrase family protein</fullName>
    </submittedName>
</protein>
<dbReference type="InterPro" id="IPR050090">
    <property type="entry name" value="Tyrosine_recombinase_XerCD"/>
</dbReference>
<evidence type="ECO:0000256" key="1">
    <source>
        <dbReference type="ARBA" id="ARBA00023172"/>
    </source>
</evidence>
<dbReference type="Pfam" id="PF00589">
    <property type="entry name" value="Phage_integrase"/>
    <property type="match status" value="1"/>
</dbReference>
<dbReference type="STRING" id="58114.SAMN05216270_1053"/>
<dbReference type="GO" id="GO:0003677">
    <property type="term" value="F:DNA binding"/>
    <property type="evidence" value="ECO:0007669"/>
    <property type="project" value="InterPro"/>
</dbReference>
<evidence type="ECO:0000313" key="3">
    <source>
        <dbReference type="EMBL" id="SDD54260.1"/>
    </source>
</evidence>
<dbReference type="EMBL" id="FNAD01000005">
    <property type="protein sequence ID" value="SDD54260.1"/>
    <property type="molecule type" value="Genomic_DNA"/>
</dbReference>
<dbReference type="PANTHER" id="PTHR30349:SF64">
    <property type="entry name" value="PROPHAGE INTEGRASE INTD-RELATED"/>
    <property type="match status" value="1"/>
</dbReference>
<dbReference type="InterPro" id="IPR013762">
    <property type="entry name" value="Integrase-like_cat_sf"/>
</dbReference>
<gene>
    <name evidence="3" type="ORF">SAMN05216270_1053</name>
</gene>
<reference evidence="4" key="1">
    <citation type="submission" date="2016-10" db="EMBL/GenBank/DDBJ databases">
        <authorList>
            <person name="Varghese N."/>
            <person name="Submissions S."/>
        </authorList>
    </citation>
    <scope>NUCLEOTIDE SEQUENCE [LARGE SCALE GENOMIC DNA]</scope>
    <source>
        <strain evidence="4">CGMCC 4.3516</strain>
    </source>
</reference>
<evidence type="ECO:0000259" key="2">
    <source>
        <dbReference type="PROSITE" id="PS51898"/>
    </source>
</evidence>
<dbReference type="CDD" id="cd00397">
    <property type="entry name" value="DNA_BRE_C"/>
    <property type="match status" value="1"/>
</dbReference>
<feature type="domain" description="Tyr recombinase" evidence="2">
    <location>
        <begin position="397"/>
        <end position="606"/>
    </location>
</feature>
<keyword evidence="1" id="KW-0233">DNA recombination</keyword>
<dbReference type="RefSeq" id="WP_218125183.1">
    <property type="nucleotide sequence ID" value="NZ_FNAD01000005.1"/>
</dbReference>
<dbReference type="Proteomes" id="UP000198949">
    <property type="component" value="Unassembled WGS sequence"/>
</dbReference>
<accession>A0A1G6VKW2</accession>
<proteinExistence type="predicted"/>
<keyword evidence="4" id="KW-1185">Reference proteome</keyword>
<dbReference type="PANTHER" id="PTHR30349">
    <property type="entry name" value="PHAGE INTEGRASE-RELATED"/>
    <property type="match status" value="1"/>
</dbReference>
<dbReference type="InterPro" id="IPR002104">
    <property type="entry name" value="Integrase_catalytic"/>
</dbReference>
<dbReference type="GO" id="GO:0015074">
    <property type="term" value="P:DNA integration"/>
    <property type="evidence" value="ECO:0007669"/>
    <property type="project" value="InterPro"/>
</dbReference>
<organism evidence="3 4">
    <name type="scientific">Glycomyces harbinensis</name>
    <dbReference type="NCBI Taxonomy" id="58114"/>
    <lineage>
        <taxon>Bacteria</taxon>
        <taxon>Bacillati</taxon>
        <taxon>Actinomycetota</taxon>
        <taxon>Actinomycetes</taxon>
        <taxon>Glycomycetales</taxon>
        <taxon>Glycomycetaceae</taxon>
        <taxon>Glycomyces</taxon>
    </lineage>
</organism>
<dbReference type="AlphaFoldDB" id="A0A1G6VKW2"/>
<sequence>MAEGVHQALKALAVFDGETWQERWQASGSNSGSTPLLDAVEDKSAAYYSLNAGLGRLFAMRVVQPSLAAFRSYRFNKYAASFEQVSDDPQLHEYFRRLQDPTIPPSRRNLARSDLAVALTVFGIDIAEMTPEALLHYSVASRQLGASRGSRGRDGCYAAIGVWPVLYEMGIFPASAPKTLRAAVVKGQRSIPELVDRYPIRNAAVRELLINYIQRRAVSLDYSSVNGLTVSLAKHFWQAIEAISPDQEDLRLDEATVTEWKRRAATRPDGTPRKDLERELLSVRALYLDLQSWAVAEPARWGHWAVPCPIRDADLRWAKVLRKRVKERMDGRTRELQPILPLLVDHVTERWHWHRELLKAASARGRGEEFELHGRTWKRLISARNATWYQSRHAPVRVQNCLTGEIIAITNQENLAFWRWALIETLRLSGVRCEELVELTHLSVRNYRRPNGEVVALLVISPSKTDRERVVPMSAELFHVIAQVIRRHIDQHGTVPVCARYDLLEKVWSPELPYLFQGGHVGSRRALSATTINRTINKAVADLAKTQPKLEGITFSPHDFRRLFATEVVNSGLPIHIGAKLLGHMNIQTTRGYVAVFDEDVVTHYQQFLDRRRELRPQDEYRDPTTEEWADFQEHFDKRRVELGSCGRPYGTPCAHEHACVRCPMLSIDPKMLPRLDELEDDLLDRRRRAVEEHWRGEIEGIDLTLTFLRSKRHQARRAINLGLPTIRQSRKGADGR</sequence>
<dbReference type="GO" id="GO:0006310">
    <property type="term" value="P:DNA recombination"/>
    <property type="evidence" value="ECO:0007669"/>
    <property type="project" value="UniProtKB-KW"/>
</dbReference>
<dbReference type="Gene3D" id="1.10.443.10">
    <property type="entry name" value="Intergrase catalytic core"/>
    <property type="match status" value="1"/>
</dbReference>
<dbReference type="PROSITE" id="PS51898">
    <property type="entry name" value="TYR_RECOMBINASE"/>
    <property type="match status" value="1"/>
</dbReference>
<dbReference type="SUPFAM" id="SSF56349">
    <property type="entry name" value="DNA breaking-rejoining enzymes"/>
    <property type="match status" value="1"/>
</dbReference>
<dbReference type="InterPro" id="IPR011010">
    <property type="entry name" value="DNA_brk_join_enz"/>
</dbReference>
<evidence type="ECO:0000313" key="4">
    <source>
        <dbReference type="Proteomes" id="UP000198949"/>
    </source>
</evidence>